<evidence type="ECO:0008006" key="4">
    <source>
        <dbReference type="Google" id="ProtNLM"/>
    </source>
</evidence>
<name>A0A418EL28_APHAT</name>
<reference evidence="2 3" key="1">
    <citation type="submission" date="2018-08" db="EMBL/GenBank/DDBJ databases">
        <title>Aphanomyces genome sequencing and annotation.</title>
        <authorList>
            <person name="Minardi D."/>
            <person name="Oidtmann B."/>
            <person name="Van Der Giezen M."/>
            <person name="Studholme D.J."/>
        </authorList>
    </citation>
    <scope>NUCLEOTIDE SEQUENCE [LARGE SCALE GENOMIC DNA]</scope>
    <source>
        <strain evidence="2 3">Da</strain>
    </source>
</reference>
<dbReference type="Gene3D" id="1.10.150.130">
    <property type="match status" value="1"/>
</dbReference>
<evidence type="ECO:0000313" key="2">
    <source>
        <dbReference type="EMBL" id="RHZ15166.1"/>
    </source>
</evidence>
<dbReference type="AlphaFoldDB" id="A0A418EL28"/>
<gene>
    <name evidence="2" type="ORF">DYB37_012559</name>
</gene>
<dbReference type="InterPro" id="IPR010998">
    <property type="entry name" value="Integrase_recombinase_N"/>
</dbReference>
<dbReference type="Proteomes" id="UP000285430">
    <property type="component" value="Unassembled WGS sequence"/>
</dbReference>
<evidence type="ECO:0000256" key="1">
    <source>
        <dbReference type="ARBA" id="ARBA00023125"/>
    </source>
</evidence>
<accession>A0A418EL28</accession>
<sequence>MTSRSSFTIEEARRNRISEDTRTGYASGINQVVKWAKLVNKNNLLRESSESACGYSLDLSEFSYNDFLDFLVWTVRNKPAIQPGTLSSYRSAIKSLYKAHNLAIPDEFGDNMKEVFSGLRKTIAQGLQSGRLKDSGKRALSWSTFQRLCTDSLLLGDGGFTHLFLILTWNLMCRSQSTETIRLLSLSLS</sequence>
<keyword evidence="1" id="KW-0238">DNA-binding</keyword>
<comment type="caution">
    <text evidence="2">The sequence shown here is derived from an EMBL/GenBank/DDBJ whole genome shotgun (WGS) entry which is preliminary data.</text>
</comment>
<dbReference type="GO" id="GO:0003677">
    <property type="term" value="F:DNA binding"/>
    <property type="evidence" value="ECO:0007669"/>
    <property type="project" value="UniProtKB-KW"/>
</dbReference>
<protein>
    <recommendedName>
        <fullName evidence="4">Core-binding (CB) domain-containing protein</fullName>
    </recommendedName>
</protein>
<proteinExistence type="predicted"/>
<dbReference type="EMBL" id="QUTH01004176">
    <property type="protein sequence ID" value="RHZ15166.1"/>
    <property type="molecule type" value="Genomic_DNA"/>
</dbReference>
<dbReference type="VEuPathDB" id="FungiDB:H257_16085"/>
<evidence type="ECO:0000313" key="3">
    <source>
        <dbReference type="Proteomes" id="UP000285430"/>
    </source>
</evidence>
<organism evidence="2 3">
    <name type="scientific">Aphanomyces astaci</name>
    <name type="common">Crayfish plague agent</name>
    <dbReference type="NCBI Taxonomy" id="112090"/>
    <lineage>
        <taxon>Eukaryota</taxon>
        <taxon>Sar</taxon>
        <taxon>Stramenopiles</taxon>
        <taxon>Oomycota</taxon>
        <taxon>Saprolegniomycetes</taxon>
        <taxon>Saprolegniales</taxon>
        <taxon>Verrucalvaceae</taxon>
        <taxon>Aphanomyces</taxon>
    </lineage>
</organism>